<dbReference type="AlphaFoldDB" id="A0A8S9UUN8"/>
<organism evidence="1 2">
    <name type="scientific">Phytophthora infestans</name>
    <name type="common">Potato late blight agent</name>
    <name type="synonym">Botrytis infestans</name>
    <dbReference type="NCBI Taxonomy" id="4787"/>
    <lineage>
        <taxon>Eukaryota</taxon>
        <taxon>Sar</taxon>
        <taxon>Stramenopiles</taxon>
        <taxon>Oomycota</taxon>
        <taxon>Peronosporomycetes</taxon>
        <taxon>Peronosporales</taxon>
        <taxon>Peronosporaceae</taxon>
        <taxon>Phytophthora</taxon>
    </lineage>
</organism>
<dbReference type="EMBL" id="JAACNO010000897">
    <property type="protein sequence ID" value="KAF4144113.1"/>
    <property type="molecule type" value="Genomic_DNA"/>
</dbReference>
<gene>
    <name evidence="1" type="ORF">GN958_ATG06705</name>
</gene>
<dbReference type="Proteomes" id="UP000704712">
    <property type="component" value="Unassembled WGS sequence"/>
</dbReference>
<evidence type="ECO:0008006" key="3">
    <source>
        <dbReference type="Google" id="ProtNLM"/>
    </source>
</evidence>
<evidence type="ECO:0000313" key="1">
    <source>
        <dbReference type="EMBL" id="KAF4144113.1"/>
    </source>
</evidence>
<sequence length="320" mass="36753">MGKILNKYCKVEEDSQMLALSNRLAFSVGRCMHACSFRYYRVLFSNGLRHDGVAIAEQIRKVMREIETKNGWIIEAVVTDNAGQCGRARCILYLRHSQIAYVHCLARDINKAVLNASFRDLVTAMYGKSLGFINLCKTRRNSIQALQVFVEPFFWRQLGAANETIRPLSNVSYKLQRDKLSRESPSLRFSERLCGYGIYYYGRYGGTTTERDIERLEADLNAWYRGVFVISTAAQFRGDVRQFWRFFGDIKAHAKLAHGNNPLNRSKYCNGYLSLLAATPTARKFSLIRHAIQQLTKVVNKVKELVELKRIITASEREHV</sequence>
<evidence type="ECO:0000313" key="2">
    <source>
        <dbReference type="Proteomes" id="UP000704712"/>
    </source>
</evidence>
<protein>
    <recommendedName>
        <fullName evidence="3">DUF659 domain-containing protein</fullName>
    </recommendedName>
</protein>
<accession>A0A8S9UUN8</accession>
<reference evidence="1" key="1">
    <citation type="submission" date="2020-03" db="EMBL/GenBank/DDBJ databases">
        <title>Hybrid Assembly of Korean Phytophthora infestans isolates.</title>
        <authorList>
            <person name="Prokchorchik M."/>
            <person name="Lee Y."/>
            <person name="Seo J."/>
            <person name="Cho J.-H."/>
            <person name="Park Y.-E."/>
            <person name="Jang D.-C."/>
            <person name="Im J.-S."/>
            <person name="Choi J.-G."/>
            <person name="Park H.-J."/>
            <person name="Lee G.-B."/>
            <person name="Lee Y.-G."/>
            <person name="Hong S.-Y."/>
            <person name="Cho K."/>
            <person name="Sohn K.H."/>
        </authorList>
    </citation>
    <scope>NUCLEOTIDE SEQUENCE</scope>
    <source>
        <strain evidence="1">KR_2_A2</strain>
    </source>
</reference>
<comment type="caution">
    <text evidence="1">The sequence shown here is derived from an EMBL/GenBank/DDBJ whole genome shotgun (WGS) entry which is preliminary data.</text>
</comment>
<proteinExistence type="predicted"/>
<name>A0A8S9UUN8_PHYIN</name>